<keyword evidence="3" id="KW-1185">Reference proteome</keyword>
<evidence type="ECO:0000313" key="3">
    <source>
        <dbReference type="Proteomes" id="UP000315995"/>
    </source>
</evidence>
<accession>A0A5B8Y698</accession>
<proteinExistence type="predicted"/>
<keyword evidence="1" id="KW-0732">Signal</keyword>
<evidence type="ECO:0000313" key="2">
    <source>
        <dbReference type="EMBL" id="QDG50355.1"/>
    </source>
</evidence>
<name>A0A4Y6PRD6_PERCE</name>
<dbReference type="SUPFAM" id="SSF56925">
    <property type="entry name" value="OMPA-like"/>
    <property type="match status" value="1"/>
</dbReference>
<reference evidence="2 3" key="1">
    <citation type="submission" date="2019-06" db="EMBL/GenBank/DDBJ databases">
        <title>Persicimonas caeni gen. nov., sp. nov., a predatory bacterium isolated from solar saltern.</title>
        <authorList>
            <person name="Wang S."/>
        </authorList>
    </citation>
    <scope>NUCLEOTIDE SEQUENCE [LARGE SCALE GENOMIC DNA]</scope>
    <source>
        <strain evidence="2 3">YN101</strain>
    </source>
</reference>
<dbReference type="Proteomes" id="UP000315995">
    <property type="component" value="Chromosome"/>
</dbReference>
<dbReference type="OrthoDB" id="9955100at2"/>
<feature type="signal peptide" evidence="1">
    <location>
        <begin position="1"/>
        <end position="22"/>
    </location>
</feature>
<dbReference type="AlphaFoldDB" id="A0A4Y6PRD6"/>
<dbReference type="RefSeq" id="WP_141196851.1">
    <property type="nucleotide sequence ID" value="NZ_CP041186.1"/>
</dbReference>
<dbReference type="EMBL" id="CP041186">
    <property type="protein sequence ID" value="QDG50355.1"/>
    <property type="molecule type" value="Genomic_DNA"/>
</dbReference>
<gene>
    <name evidence="2" type="ORF">FIV42_06295</name>
</gene>
<evidence type="ECO:0000256" key="1">
    <source>
        <dbReference type="SAM" id="SignalP"/>
    </source>
</evidence>
<feature type="chain" id="PRO_5030106295" evidence="1">
    <location>
        <begin position="23"/>
        <end position="311"/>
    </location>
</feature>
<organism evidence="2 3">
    <name type="scientific">Persicimonas caeni</name>
    <dbReference type="NCBI Taxonomy" id="2292766"/>
    <lineage>
        <taxon>Bacteria</taxon>
        <taxon>Deltaproteobacteria</taxon>
        <taxon>Bradymonadales</taxon>
        <taxon>Bradymonadaceae</taxon>
        <taxon>Persicimonas</taxon>
    </lineage>
</organism>
<dbReference type="InterPro" id="IPR011250">
    <property type="entry name" value="OMP/PagP_B-barrel"/>
</dbReference>
<protein>
    <submittedName>
        <fullName evidence="2">Porin family protein</fullName>
    </submittedName>
</protein>
<accession>A0A4Y6PRD6</accession>
<sequence length="311" mass="34006">MKKLMNATVALGLLLVSSSAAAAVCVEVDEERDNLAPAERQATKTMVEQALEGEDLNVARDNCTTTYTIYSLRLGNSVTANISGPEGSRTQKAHSLEELPETYNQITRALISGEEGQNAGVDRHNVTKKQSAPRRVLADNIYYLRLGYGLVAGGDIGNGPAFGFGWRYELDQFGIDISGFNFMFDNTDADDGLNWSLLRLGGLYFFDPVNNSTPYAGAALSYGWTGLSEEVATNDYNFYSGNGLQGELTAGYEFLRASTIRMFVEANAVLPFYTVDRTFNDDEDSKYAPTFTVSIGLGYDPDPNPVIEVYD</sequence>